<dbReference type="FunCoup" id="E1ZCM0">
    <property type="interactions" value="158"/>
</dbReference>
<feature type="compositionally biased region" description="Gly residues" evidence="5">
    <location>
        <begin position="117"/>
        <end position="129"/>
    </location>
</feature>
<keyword evidence="4" id="KW-0067">ATP-binding</keyword>
<feature type="domain" description="DNA2/NAM7 helicase-like C-terminal" evidence="7">
    <location>
        <begin position="389"/>
        <end position="565"/>
    </location>
</feature>
<dbReference type="GO" id="GO:0005524">
    <property type="term" value="F:ATP binding"/>
    <property type="evidence" value="ECO:0007669"/>
    <property type="project" value="UniProtKB-KW"/>
</dbReference>
<dbReference type="InterPro" id="IPR041679">
    <property type="entry name" value="DNA2/NAM7-like_C"/>
</dbReference>
<evidence type="ECO:0000256" key="4">
    <source>
        <dbReference type="ARBA" id="ARBA00022840"/>
    </source>
</evidence>
<dbReference type="InterPro" id="IPR047187">
    <property type="entry name" value="SF1_C_Upf1"/>
</dbReference>
<dbReference type="PANTHER" id="PTHR10887">
    <property type="entry name" value="DNA2/NAM7 HELICASE FAMILY"/>
    <property type="match status" value="1"/>
</dbReference>
<protein>
    <recommendedName>
        <fullName evidence="10">DNA2/NAM7 helicase-like C-terminal domain-containing protein</fullName>
    </recommendedName>
</protein>
<proteinExistence type="predicted"/>
<name>E1ZCM0_CHLVA</name>
<dbReference type="GO" id="GO:0016787">
    <property type="term" value="F:hydrolase activity"/>
    <property type="evidence" value="ECO:0007669"/>
    <property type="project" value="UniProtKB-KW"/>
</dbReference>
<dbReference type="InterPro" id="IPR041677">
    <property type="entry name" value="DNA2/NAM7_AAA_11"/>
</dbReference>
<reference evidence="8 9" key="1">
    <citation type="journal article" date="2010" name="Plant Cell">
        <title>The Chlorella variabilis NC64A genome reveals adaptation to photosymbiosis, coevolution with viruses, and cryptic sex.</title>
        <authorList>
            <person name="Blanc G."/>
            <person name="Duncan G."/>
            <person name="Agarkova I."/>
            <person name="Borodovsky M."/>
            <person name="Gurnon J."/>
            <person name="Kuo A."/>
            <person name="Lindquist E."/>
            <person name="Lucas S."/>
            <person name="Pangilinan J."/>
            <person name="Polle J."/>
            <person name="Salamov A."/>
            <person name="Terry A."/>
            <person name="Yamada T."/>
            <person name="Dunigan D.D."/>
            <person name="Grigoriev I.V."/>
            <person name="Claverie J.M."/>
            <person name="Van Etten J.L."/>
        </authorList>
    </citation>
    <scope>NUCLEOTIDE SEQUENCE [LARGE SCALE GENOMIC DNA]</scope>
    <source>
        <strain evidence="8 9">NC64A</strain>
    </source>
</reference>
<organism evidence="9">
    <name type="scientific">Chlorella variabilis</name>
    <name type="common">Green alga</name>
    <dbReference type="NCBI Taxonomy" id="554065"/>
    <lineage>
        <taxon>Eukaryota</taxon>
        <taxon>Viridiplantae</taxon>
        <taxon>Chlorophyta</taxon>
        <taxon>core chlorophytes</taxon>
        <taxon>Trebouxiophyceae</taxon>
        <taxon>Chlorellales</taxon>
        <taxon>Chlorellaceae</taxon>
        <taxon>Chlorella clade</taxon>
        <taxon>Chlorella</taxon>
    </lineage>
</organism>
<dbReference type="RefSeq" id="XP_005848561.1">
    <property type="nucleotide sequence ID" value="XM_005848499.1"/>
</dbReference>
<evidence type="ECO:0008006" key="10">
    <source>
        <dbReference type="Google" id="ProtNLM"/>
    </source>
</evidence>
<dbReference type="PANTHER" id="PTHR10887:SF538">
    <property type="entry name" value="HELICASE MAGATAMA 3-RELATED"/>
    <property type="match status" value="1"/>
</dbReference>
<evidence type="ECO:0000256" key="5">
    <source>
        <dbReference type="SAM" id="MobiDB-lite"/>
    </source>
</evidence>
<evidence type="ECO:0000256" key="2">
    <source>
        <dbReference type="ARBA" id="ARBA00022801"/>
    </source>
</evidence>
<accession>E1ZCM0</accession>
<dbReference type="EMBL" id="GL433842">
    <property type="protein sequence ID" value="EFN56459.1"/>
    <property type="molecule type" value="Genomic_DNA"/>
</dbReference>
<dbReference type="GO" id="GO:0004386">
    <property type="term" value="F:helicase activity"/>
    <property type="evidence" value="ECO:0007669"/>
    <property type="project" value="UniProtKB-KW"/>
</dbReference>
<dbReference type="KEGG" id="cvr:CHLNCDRAFT_57676"/>
<evidence type="ECO:0000256" key="3">
    <source>
        <dbReference type="ARBA" id="ARBA00022806"/>
    </source>
</evidence>
<dbReference type="STRING" id="554065.E1ZCM0"/>
<dbReference type="SUPFAM" id="SSF52540">
    <property type="entry name" value="P-loop containing nucleoside triphosphate hydrolases"/>
    <property type="match status" value="1"/>
</dbReference>
<feature type="region of interest" description="Disordered" evidence="5">
    <location>
        <begin position="113"/>
        <end position="134"/>
    </location>
</feature>
<evidence type="ECO:0000259" key="7">
    <source>
        <dbReference type="Pfam" id="PF13087"/>
    </source>
</evidence>
<dbReference type="InParanoid" id="E1ZCM0"/>
<dbReference type="AlphaFoldDB" id="E1ZCM0"/>
<dbReference type="Proteomes" id="UP000008141">
    <property type="component" value="Unassembled WGS sequence"/>
</dbReference>
<dbReference type="OMA" id="LICKENP"/>
<feature type="domain" description="DNA2/NAM7 helicase helicase" evidence="6">
    <location>
        <begin position="295"/>
        <end position="365"/>
    </location>
</feature>
<evidence type="ECO:0000256" key="1">
    <source>
        <dbReference type="ARBA" id="ARBA00022741"/>
    </source>
</evidence>
<dbReference type="GeneID" id="17355780"/>
<dbReference type="Gene3D" id="3.40.50.300">
    <property type="entry name" value="P-loop containing nucleotide triphosphate hydrolases"/>
    <property type="match status" value="2"/>
</dbReference>
<keyword evidence="3" id="KW-0347">Helicase</keyword>
<dbReference type="FunFam" id="3.40.50.300:FF:000326">
    <property type="entry name" value="P-loop containing nucleoside triphosphate hydrolase"/>
    <property type="match status" value="1"/>
</dbReference>
<keyword evidence="2" id="KW-0378">Hydrolase</keyword>
<dbReference type="CDD" id="cd18808">
    <property type="entry name" value="SF1_C_Upf1"/>
    <property type="match status" value="1"/>
</dbReference>
<feature type="region of interest" description="Disordered" evidence="5">
    <location>
        <begin position="626"/>
        <end position="670"/>
    </location>
</feature>
<dbReference type="eggNOG" id="KOG1801">
    <property type="taxonomic scope" value="Eukaryota"/>
</dbReference>
<dbReference type="InterPro" id="IPR045055">
    <property type="entry name" value="DNA2/NAM7-like"/>
</dbReference>
<keyword evidence="1" id="KW-0547">Nucleotide-binding</keyword>
<evidence type="ECO:0000313" key="9">
    <source>
        <dbReference type="Proteomes" id="UP000008141"/>
    </source>
</evidence>
<keyword evidence="9" id="KW-1185">Reference proteome</keyword>
<dbReference type="Pfam" id="PF13086">
    <property type="entry name" value="AAA_11"/>
    <property type="match status" value="1"/>
</dbReference>
<dbReference type="Pfam" id="PF13087">
    <property type="entry name" value="AAA_12"/>
    <property type="match status" value="1"/>
</dbReference>
<dbReference type="OrthoDB" id="6513042at2759"/>
<dbReference type="InterPro" id="IPR027417">
    <property type="entry name" value="P-loop_NTPase"/>
</dbReference>
<evidence type="ECO:0000259" key="6">
    <source>
        <dbReference type="Pfam" id="PF13086"/>
    </source>
</evidence>
<evidence type="ECO:0000313" key="8">
    <source>
        <dbReference type="EMBL" id="EFN56459.1"/>
    </source>
</evidence>
<gene>
    <name evidence="8" type="ORF">CHLNCDRAFT_57676</name>
</gene>
<sequence>MSCNILLSWDYWELERRMADGGGPIAELPTIPQQFSSVEEYVRVFGPLLLEECAAQLLRGQEEGQVLTSQRAVVAAARLRPEDESLVVRLTLPAGATSSLHENDMLLVSRDSPEARAGGGAARGPACGGGEEEQGDELHHALGVMEGHEGDQSVRVRFRLTDDGQAGNERGLQRARAMRGSLARTDSRWWALKLSSMSTIIREWAAIHCVAHMPLREVLLTAQPSQSLLAARGRLEVPPQMRATMQKTYNDSQVGRWGSWGREVDAGREVVVPVESADPGDAFGLLRRCIPRRIGASQGPKARVLVCAPSNSALDEIVLRLITLGLTDQAGRVFTPNVVRVGVSIHHSVQSVALDTLVAHRLGGDAVKSVAGWEKERLRMAILEEANIAQYRMHPAIREFPSLNFYGGGLRDGPGVAQDTRRPWHACPAFQPLVFIDVKGTESVPSGSSSLVNEREAEMVLQMYRELRHRHPQLATQPSVAVISPYKAQVSLLRRLFRAALGEEAAKMVDINTIDGFQGREKDIAFFSTVRSQRGSRGIGFVADERRINVGLTRARASLIVVGHVESLQSNPRWSALVSHARKSKCMYRAAKPFSGWVSQLAEGQVQPVAPTAEDNEEWVPQAEAHAHDAYDFSEEEGVPPFREQLSAAAKRKHAPDGTKQQPAKRGRVR</sequence>
<dbReference type="GO" id="GO:0005694">
    <property type="term" value="C:chromosome"/>
    <property type="evidence" value="ECO:0007669"/>
    <property type="project" value="UniProtKB-ARBA"/>
</dbReference>